<keyword evidence="4" id="KW-1185">Reference proteome</keyword>
<organism evidence="3 4">
    <name type="scientific">Dyella kyungheensis</name>
    <dbReference type="NCBI Taxonomy" id="1242174"/>
    <lineage>
        <taxon>Bacteria</taxon>
        <taxon>Pseudomonadati</taxon>
        <taxon>Pseudomonadota</taxon>
        <taxon>Gammaproteobacteria</taxon>
        <taxon>Lysobacterales</taxon>
        <taxon>Rhodanobacteraceae</taxon>
        <taxon>Dyella</taxon>
    </lineage>
</organism>
<feature type="chain" id="PRO_5045442548" evidence="1">
    <location>
        <begin position="23"/>
        <end position="177"/>
    </location>
</feature>
<dbReference type="Pfam" id="PF04205">
    <property type="entry name" value="FMN_bind"/>
    <property type="match status" value="1"/>
</dbReference>
<gene>
    <name evidence="3" type="ORF">ISP20_06410</name>
</gene>
<dbReference type="Proteomes" id="UP001430065">
    <property type="component" value="Unassembled WGS sequence"/>
</dbReference>
<accession>A0ABS2JP35</accession>
<sequence length="177" mass="19532">MDHRFLLLPATALISVAPSLHATTYLTADQARELMFPGRKFTHEEVLLTPEQVRAITQASGIKPLSTRLQLWRGADGERFIVDEVLGRHEFITFALGLDAAGAVTDVEILQYNESYGSEIRLAAWRAQFTGKHDGAPLKLDQDIQNISAATLSCKHITEGVKRLLATDAIVLRPRSA</sequence>
<dbReference type="RefSeq" id="WP_204635232.1">
    <property type="nucleotide sequence ID" value="NZ_JADIKC010000003.1"/>
</dbReference>
<evidence type="ECO:0000256" key="1">
    <source>
        <dbReference type="SAM" id="SignalP"/>
    </source>
</evidence>
<feature type="domain" description="FMN-binding" evidence="2">
    <location>
        <begin position="87"/>
        <end position="168"/>
    </location>
</feature>
<evidence type="ECO:0000313" key="4">
    <source>
        <dbReference type="Proteomes" id="UP001430065"/>
    </source>
</evidence>
<evidence type="ECO:0000259" key="2">
    <source>
        <dbReference type="SMART" id="SM00900"/>
    </source>
</evidence>
<keyword evidence="1" id="KW-0732">Signal</keyword>
<feature type="signal peptide" evidence="1">
    <location>
        <begin position="1"/>
        <end position="22"/>
    </location>
</feature>
<name>A0ABS2JP35_9GAMM</name>
<dbReference type="EMBL" id="JADIKC010000003">
    <property type="protein sequence ID" value="MBM7120791.1"/>
    <property type="molecule type" value="Genomic_DNA"/>
</dbReference>
<dbReference type="InterPro" id="IPR007329">
    <property type="entry name" value="FMN-bd"/>
</dbReference>
<comment type="caution">
    <text evidence="3">The sequence shown here is derived from an EMBL/GenBank/DDBJ whole genome shotgun (WGS) entry which is preliminary data.</text>
</comment>
<evidence type="ECO:0000313" key="3">
    <source>
        <dbReference type="EMBL" id="MBM7120791.1"/>
    </source>
</evidence>
<reference evidence="3 4" key="1">
    <citation type="submission" date="2020-10" db="EMBL/GenBank/DDBJ databases">
        <title>Phylogeny of dyella-like bacteria.</title>
        <authorList>
            <person name="Fu J."/>
        </authorList>
    </citation>
    <scope>NUCLEOTIDE SEQUENCE [LARGE SCALE GENOMIC DNA]</scope>
    <source>
        <strain evidence="3 4">THG-B117</strain>
    </source>
</reference>
<protein>
    <submittedName>
        <fullName evidence="3">FMN-binding protein</fullName>
    </submittedName>
</protein>
<dbReference type="SMART" id="SM00900">
    <property type="entry name" value="FMN_bind"/>
    <property type="match status" value="1"/>
</dbReference>
<proteinExistence type="predicted"/>